<sequence>MSHAEMVTALLMTGQHRIDPVAAGVAKLPATEVAAALAAGEPQRAERRLGDLPDDGDTAVLGYAATVLDHQWTPRGAGSALADDTAGALAAAGRRLTDTARDTPLGALATTVLPELLVAQAMSADERRSGLAALAGRTRDRLASIEREWPALGPAAQSYATLAQADLAFRDGDVTTATRLLGEARSYSGGDAAAQAHMALTRGDWFADPFGHPDTLGLAFGASAALDRAPLTANAAAQAAEYYAEADLLWSAIGSRSGTATVAMRRAHLARTLGDTTTRDEELARAHRLATEAGDGGLTALIEVHRLTDVIATDRHADQDRIDPVRRWSETDGSRSYHRGLVHLLAVRARRWRDDGDFTRARATLALADRLAGPDGYRHDGASVSIDLAALYGGTGYRRARFAFADIELAEALSTGRIRTAVEWVRLAVRATELNTEANVQADPELVATAAGRIQEVIAAPVQFDDDEADMVVAAHHDLTGQLRSAPATIAWFYAQQLRDAGDEDQALAAFGTALDRSGHDPLLQCAVMTSVPLRAGALELARLLEPHLPPLPATRLYVRLEEPDAAERLIGRVEPVPPPWTRPALLAGLCRLQQRHAEQARHAAEAVDLFEQRQNDLARDLLRSAATDDWTVAEAYRDLVTGLLAGGRVIEALAAADRARGLPAALLTDLATLPAASRRDAGDWLAANSRWAAAFEEPQDRRRTVLDAAEATLDAAEEQVRRTAPELLEKRVAQPGDLSGTVRRLPTGTALLAYHHFRGELVGWAVTGDGTVRTCGPITTENLTGVIAGWHRALRRGHTDPHAAQRLSDLLLSPFRTVLENHQRIVVVPDRDLSLVPFHALPWADGVLGDRHDVSTLPAVALLDRPGTGRPVDLNRGVVLLGDPDSRSGLPPLPGTRCEILGIQRHLPDADLLLGPQATLAGLRTLATGRGVVHLASHAIVRPGQPNLSNVVLAGDDRLTVADLLGGAATGELLVLSACQTAQGTSTRAGDMSGLVRATLIAGFAHVVATLWPVQDQIAAVVMERFYAHLVPQGDVSHALAEAQREVRAMAPADLTDAYASLPGADPRHAAAMRDASVAGLHLPDPAHGWAAFTHVGFGGPR</sequence>
<evidence type="ECO:0000259" key="1">
    <source>
        <dbReference type="Pfam" id="PF12770"/>
    </source>
</evidence>
<reference evidence="3" key="1">
    <citation type="journal article" date="2019" name="Int. J. Syst. Evol. Microbiol.">
        <title>The Global Catalogue of Microorganisms (GCM) 10K type strain sequencing project: providing services to taxonomists for standard genome sequencing and annotation.</title>
        <authorList>
            <consortium name="The Broad Institute Genomics Platform"/>
            <consortium name="The Broad Institute Genome Sequencing Center for Infectious Disease"/>
            <person name="Wu L."/>
            <person name="Ma J."/>
        </authorList>
    </citation>
    <scope>NUCLEOTIDE SEQUENCE [LARGE SCALE GENOMIC DNA]</scope>
    <source>
        <strain evidence="3">CCM 7526</strain>
    </source>
</reference>
<accession>A0ABW4AAE1</accession>
<dbReference type="InterPro" id="IPR024983">
    <property type="entry name" value="CHAT_dom"/>
</dbReference>
<dbReference type="RefSeq" id="WP_317795937.1">
    <property type="nucleotide sequence ID" value="NZ_AP028461.1"/>
</dbReference>
<evidence type="ECO:0000313" key="2">
    <source>
        <dbReference type="EMBL" id="MFD1367263.1"/>
    </source>
</evidence>
<feature type="domain" description="CHAT" evidence="1">
    <location>
        <begin position="804"/>
        <end position="1098"/>
    </location>
</feature>
<gene>
    <name evidence="2" type="ORF">ACFQ5G_18055</name>
</gene>
<dbReference type="PANTHER" id="PTHR10098:SF108">
    <property type="entry name" value="TETRATRICOPEPTIDE REPEAT PROTEIN 28"/>
    <property type="match status" value="1"/>
</dbReference>
<evidence type="ECO:0000313" key="3">
    <source>
        <dbReference type="Proteomes" id="UP001597183"/>
    </source>
</evidence>
<dbReference type="EMBL" id="JBHTMK010000023">
    <property type="protein sequence ID" value="MFD1367263.1"/>
    <property type="molecule type" value="Genomic_DNA"/>
</dbReference>
<comment type="caution">
    <text evidence="2">The sequence shown here is derived from an EMBL/GenBank/DDBJ whole genome shotgun (WGS) entry which is preliminary data.</text>
</comment>
<organism evidence="2 3">
    <name type="scientific">Actinoplanes sichuanensis</name>
    <dbReference type="NCBI Taxonomy" id="512349"/>
    <lineage>
        <taxon>Bacteria</taxon>
        <taxon>Bacillati</taxon>
        <taxon>Actinomycetota</taxon>
        <taxon>Actinomycetes</taxon>
        <taxon>Micromonosporales</taxon>
        <taxon>Micromonosporaceae</taxon>
        <taxon>Actinoplanes</taxon>
    </lineage>
</organism>
<proteinExistence type="predicted"/>
<dbReference type="PANTHER" id="PTHR10098">
    <property type="entry name" value="RAPSYN-RELATED"/>
    <property type="match status" value="1"/>
</dbReference>
<protein>
    <submittedName>
        <fullName evidence="2">CHAT domain-containing protein</fullName>
    </submittedName>
</protein>
<keyword evidence="3" id="KW-1185">Reference proteome</keyword>
<dbReference type="Proteomes" id="UP001597183">
    <property type="component" value="Unassembled WGS sequence"/>
</dbReference>
<name>A0ABW4AAE1_9ACTN</name>
<dbReference type="Pfam" id="PF12770">
    <property type="entry name" value="CHAT"/>
    <property type="match status" value="1"/>
</dbReference>